<gene>
    <name evidence="8" type="ORF">K040078D81_50910</name>
</gene>
<keyword evidence="5" id="KW-0449">Lipoprotein</keyword>
<sequence>MMKKTLAVLMTAALAASCLTACGGNDGGGSDEAKSETKKDSKDSGEEITLKVFDAHAYGLDEYAEMAKKFEESHPGVKIEVQHAANDSNTLLQSRINSGDIPDVFDVESGTSAQKYYEYAYDWTDDKEVLDKFNEAALETGKDADGNIMSLPWTYENMGMIYNKDLFEKAGITELPKTMDELEAACEKLDAAGITAFALAAKETWVLQQLSTHYMMDKSLDAKGVVEKLNSGDMTFKDLKNFQNVFRLLDLAVKYGPDKPLEVDWETSENMLANGEAAIIHMGDWCQSTLDSFNPDANLGFLPCPVSDNAEDVTLLSSCNWTYLVNKDSENLELAKEYLEYILTSEEGQKWMCDGVGAVPGAKTDMDVKGALANDASTYVEEGKTNGWIHTIEPNGYGDIVGPALQAYMTGDMTAEQVTEEFQNGWVVQ</sequence>
<dbReference type="PANTHER" id="PTHR43649">
    <property type="entry name" value="ARABINOSE-BINDING PROTEIN-RELATED"/>
    <property type="match status" value="1"/>
</dbReference>
<evidence type="ECO:0000256" key="3">
    <source>
        <dbReference type="ARBA" id="ARBA00023136"/>
    </source>
</evidence>
<dbReference type="Pfam" id="PF01547">
    <property type="entry name" value="SBP_bac_1"/>
    <property type="match status" value="1"/>
</dbReference>
<evidence type="ECO:0008006" key="10">
    <source>
        <dbReference type="Google" id="ProtNLM"/>
    </source>
</evidence>
<keyword evidence="3" id="KW-0472">Membrane</keyword>
<keyword evidence="9" id="KW-1185">Reference proteome</keyword>
<evidence type="ECO:0000256" key="2">
    <source>
        <dbReference type="ARBA" id="ARBA00022729"/>
    </source>
</evidence>
<evidence type="ECO:0000256" key="1">
    <source>
        <dbReference type="ARBA" id="ARBA00022475"/>
    </source>
</evidence>
<keyword evidence="1" id="KW-1003">Cell membrane</keyword>
<feature type="chain" id="PRO_5046574922" description="Extracellular solute-binding protein" evidence="7">
    <location>
        <begin position="22"/>
        <end position="429"/>
    </location>
</feature>
<accession>A0ABQ0BHP4</accession>
<protein>
    <recommendedName>
        <fullName evidence="10">Extracellular solute-binding protein</fullName>
    </recommendedName>
</protein>
<comment type="caution">
    <text evidence="8">The sequence shown here is derived from an EMBL/GenBank/DDBJ whole genome shotgun (WGS) entry which is preliminary data.</text>
</comment>
<feature type="region of interest" description="Disordered" evidence="6">
    <location>
        <begin position="26"/>
        <end position="45"/>
    </location>
</feature>
<evidence type="ECO:0000313" key="9">
    <source>
        <dbReference type="Proteomes" id="UP001600943"/>
    </source>
</evidence>
<reference evidence="8 9" key="1">
    <citation type="submission" date="2024-04" db="EMBL/GenBank/DDBJ databases">
        <title>Defined microbial consortia suppress multidrug-resistant proinflammatory Enterobacteriaceae via ecological control.</title>
        <authorList>
            <person name="Furuichi M."/>
            <person name="Kawaguchi T."/>
            <person name="Pust M."/>
            <person name="Yasuma K."/>
            <person name="Plichta D."/>
            <person name="Hasegawa N."/>
            <person name="Ohya T."/>
            <person name="Bhattarai S."/>
            <person name="Sasajima S."/>
            <person name="Aoto Y."/>
            <person name="Tuganbaev T."/>
            <person name="Yaginuma M."/>
            <person name="Ueda M."/>
            <person name="Okahashi N."/>
            <person name="Amafuji K."/>
            <person name="Kiridooshi Y."/>
            <person name="Sugita K."/>
            <person name="Strazar M."/>
            <person name="Skelly A."/>
            <person name="Suda W."/>
            <person name="Hattori M."/>
            <person name="Nakamoto N."/>
            <person name="Caballero S."/>
            <person name="Norman J."/>
            <person name="Olle B."/>
            <person name="Tanoue T."/>
            <person name="Arita M."/>
            <person name="Bucci V."/>
            <person name="Atarashi K."/>
            <person name="Xavier R."/>
            <person name="Honda K."/>
        </authorList>
    </citation>
    <scope>NUCLEOTIDE SEQUENCE [LARGE SCALE GENOMIC DNA]</scope>
    <source>
        <strain evidence="9">k04-0078-D8-1</strain>
    </source>
</reference>
<dbReference type="PANTHER" id="PTHR43649:SF33">
    <property type="entry name" value="POLYGALACTURONAN_RHAMNOGALACTURONAN-BINDING PROTEIN YTCQ"/>
    <property type="match status" value="1"/>
</dbReference>
<organism evidence="8 9">
    <name type="scientific">Blautia hominis</name>
    <dbReference type="NCBI Taxonomy" id="2025493"/>
    <lineage>
        <taxon>Bacteria</taxon>
        <taxon>Bacillati</taxon>
        <taxon>Bacillota</taxon>
        <taxon>Clostridia</taxon>
        <taxon>Lachnospirales</taxon>
        <taxon>Lachnospiraceae</taxon>
        <taxon>Blautia</taxon>
    </lineage>
</organism>
<dbReference type="Proteomes" id="UP001600943">
    <property type="component" value="Unassembled WGS sequence"/>
</dbReference>
<proteinExistence type="predicted"/>
<dbReference type="InterPro" id="IPR006059">
    <property type="entry name" value="SBP"/>
</dbReference>
<feature type="compositionally biased region" description="Basic and acidic residues" evidence="6">
    <location>
        <begin position="31"/>
        <end position="45"/>
    </location>
</feature>
<dbReference type="SUPFAM" id="SSF53850">
    <property type="entry name" value="Periplasmic binding protein-like II"/>
    <property type="match status" value="1"/>
</dbReference>
<dbReference type="RefSeq" id="WP_288889469.1">
    <property type="nucleotide sequence ID" value="NZ_BAABYW010000002.1"/>
</dbReference>
<dbReference type="PROSITE" id="PS51257">
    <property type="entry name" value="PROKAR_LIPOPROTEIN"/>
    <property type="match status" value="1"/>
</dbReference>
<dbReference type="Gene3D" id="3.40.190.10">
    <property type="entry name" value="Periplasmic binding protein-like II"/>
    <property type="match status" value="2"/>
</dbReference>
<dbReference type="EMBL" id="BAABYW010000002">
    <property type="protein sequence ID" value="GAA6410974.1"/>
    <property type="molecule type" value="Genomic_DNA"/>
</dbReference>
<evidence type="ECO:0000256" key="5">
    <source>
        <dbReference type="ARBA" id="ARBA00023288"/>
    </source>
</evidence>
<feature type="signal peptide" evidence="7">
    <location>
        <begin position="1"/>
        <end position="21"/>
    </location>
</feature>
<keyword evidence="2 7" id="KW-0732">Signal</keyword>
<evidence type="ECO:0000313" key="8">
    <source>
        <dbReference type="EMBL" id="GAA6410974.1"/>
    </source>
</evidence>
<evidence type="ECO:0000256" key="7">
    <source>
        <dbReference type="SAM" id="SignalP"/>
    </source>
</evidence>
<name>A0ABQ0BHP4_9FIRM</name>
<evidence type="ECO:0000256" key="4">
    <source>
        <dbReference type="ARBA" id="ARBA00023139"/>
    </source>
</evidence>
<evidence type="ECO:0000256" key="6">
    <source>
        <dbReference type="SAM" id="MobiDB-lite"/>
    </source>
</evidence>
<dbReference type="InterPro" id="IPR050490">
    <property type="entry name" value="Bact_solute-bd_prot1"/>
</dbReference>
<keyword evidence="4" id="KW-0564">Palmitate</keyword>